<dbReference type="GO" id="GO:0008933">
    <property type="term" value="F:peptidoglycan lytic transglycosylase activity"/>
    <property type="evidence" value="ECO:0007669"/>
    <property type="project" value="InterPro"/>
</dbReference>
<reference evidence="4 5" key="1">
    <citation type="submission" date="2019-08" db="EMBL/GenBank/DDBJ databases">
        <title>Calorimonas adulescens gen. nov., sp. nov., an anaerobic thermophilic bacterium from Sakhalin hot spring.</title>
        <authorList>
            <person name="Khomyakova M.A."/>
            <person name="Merkel A.Y."/>
            <person name="Novikov A."/>
            <person name="Bonch-Osmolovskaya E.A."/>
            <person name="Slobodkin A.I."/>
        </authorList>
    </citation>
    <scope>NUCLEOTIDE SEQUENCE [LARGE SCALE GENOMIC DNA]</scope>
    <source>
        <strain evidence="4 5">A05MB</strain>
    </source>
</reference>
<dbReference type="CDD" id="cd16896">
    <property type="entry name" value="LT_Slt70-like"/>
    <property type="match status" value="1"/>
</dbReference>
<feature type="transmembrane region" description="Helical" evidence="2">
    <location>
        <begin position="14"/>
        <end position="35"/>
    </location>
</feature>
<dbReference type="InterPro" id="IPR023346">
    <property type="entry name" value="Lysozyme-like_dom_sf"/>
</dbReference>
<dbReference type="SUPFAM" id="SSF53955">
    <property type="entry name" value="Lysozyme-like"/>
    <property type="match status" value="1"/>
</dbReference>
<accession>A0A5D8QCS7</accession>
<dbReference type="Proteomes" id="UP000322976">
    <property type="component" value="Unassembled WGS sequence"/>
</dbReference>
<sequence>MWGYIPLIFIPRKWIGVIIAVLLFLLLILVSLKVYNTVQKMIYPTKYMDIVERYAVEYGIDPYLVLAVIKAESNFNPEAKSSKGAIGLMQIQPDTGKWIAENLGIENYNEDLLYNPEVNIRFGCWYINNLNSEFKDPVLVFAAYNAGRGNVQKWLNDKEYSDDGEKLKSIPFKETRDYVDKIIRNYHIFTRLYEGKRKKGIT</sequence>
<keyword evidence="5" id="KW-1185">Reference proteome</keyword>
<dbReference type="Gene3D" id="1.10.530.10">
    <property type="match status" value="1"/>
</dbReference>
<organism evidence="4 5">
    <name type="scientific">Calorimonas adulescens</name>
    <dbReference type="NCBI Taxonomy" id="2606906"/>
    <lineage>
        <taxon>Bacteria</taxon>
        <taxon>Bacillati</taxon>
        <taxon>Bacillota</taxon>
        <taxon>Clostridia</taxon>
        <taxon>Thermoanaerobacterales</taxon>
        <taxon>Thermoanaerobacteraceae</taxon>
        <taxon>Calorimonas</taxon>
    </lineage>
</organism>
<dbReference type="Pfam" id="PF01464">
    <property type="entry name" value="SLT"/>
    <property type="match status" value="1"/>
</dbReference>
<keyword evidence="2" id="KW-1133">Transmembrane helix</keyword>
<evidence type="ECO:0000259" key="3">
    <source>
        <dbReference type="Pfam" id="PF01464"/>
    </source>
</evidence>
<keyword evidence="2" id="KW-0472">Membrane</keyword>
<evidence type="ECO:0000256" key="1">
    <source>
        <dbReference type="ARBA" id="ARBA00007734"/>
    </source>
</evidence>
<name>A0A5D8QCS7_9THEO</name>
<evidence type="ECO:0000256" key="2">
    <source>
        <dbReference type="SAM" id="Phobius"/>
    </source>
</evidence>
<dbReference type="PANTHER" id="PTHR37423:SF2">
    <property type="entry name" value="MEMBRANE-BOUND LYTIC MUREIN TRANSGLYCOSYLASE C"/>
    <property type="match status" value="1"/>
</dbReference>
<protein>
    <submittedName>
        <fullName evidence="4">Lytic transglycosylase domain-containing protein</fullName>
    </submittedName>
</protein>
<gene>
    <name evidence="4" type="ORF">FWJ32_05750</name>
</gene>
<dbReference type="PANTHER" id="PTHR37423">
    <property type="entry name" value="SOLUBLE LYTIC MUREIN TRANSGLYCOSYLASE-RELATED"/>
    <property type="match status" value="1"/>
</dbReference>
<dbReference type="GO" id="GO:0016020">
    <property type="term" value="C:membrane"/>
    <property type="evidence" value="ECO:0007669"/>
    <property type="project" value="InterPro"/>
</dbReference>
<comment type="caution">
    <text evidence="4">The sequence shown here is derived from an EMBL/GenBank/DDBJ whole genome shotgun (WGS) entry which is preliminary data.</text>
</comment>
<keyword evidence="2" id="KW-0812">Transmembrane</keyword>
<comment type="similarity">
    <text evidence="1">Belongs to the transglycosylase Slt family.</text>
</comment>
<evidence type="ECO:0000313" key="4">
    <source>
        <dbReference type="EMBL" id="TZE82332.1"/>
    </source>
</evidence>
<proteinExistence type="inferred from homology"/>
<dbReference type="GO" id="GO:0000270">
    <property type="term" value="P:peptidoglycan metabolic process"/>
    <property type="evidence" value="ECO:0007669"/>
    <property type="project" value="InterPro"/>
</dbReference>
<dbReference type="InterPro" id="IPR000189">
    <property type="entry name" value="Transglyc_AS"/>
</dbReference>
<evidence type="ECO:0000313" key="5">
    <source>
        <dbReference type="Proteomes" id="UP000322976"/>
    </source>
</evidence>
<dbReference type="EMBL" id="VTPS01000007">
    <property type="protein sequence ID" value="TZE82332.1"/>
    <property type="molecule type" value="Genomic_DNA"/>
</dbReference>
<dbReference type="PROSITE" id="PS00922">
    <property type="entry name" value="TRANSGLYCOSYLASE"/>
    <property type="match status" value="1"/>
</dbReference>
<feature type="domain" description="Transglycosylase SLT" evidence="3">
    <location>
        <begin position="51"/>
        <end position="159"/>
    </location>
</feature>
<dbReference type="InterPro" id="IPR008258">
    <property type="entry name" value="Transglycosylase_SLT_dom_1"/>
</dbReference>
<dbReference type="AlphaFoldDB" id="A0A5D8QCS7"/>